<keyword evidence="2" id="KW-1185">Reference proteome</keyword>
<name>A0ABS8N789_9CLOT</name>
<dbReference type="Proteomes" id="UP001165422">
    <property type="component" value="Unassembled WGS sequence"/>
</dbReference>
<sequence length="130" mass="15741">MNRNFLIEQCRRLEIIHKEESKEANQENYSDCKWLLVHNEGHQYLIDKFKKFLEDTDCTDRKVARKWLKKNIKKSDDIIKDLDEKYNEFANDEVMSETNERTYSFNDGIWCIGLTLIEVINKERYISKLK</sequence>
<protein>
    <submittedName>
        <fullName evidence="1">Transporter</fullName>
    </submittedName>
</protein>
<dbReference type="RefSeq" id="WP_229981366.1">
    <property type="nucleotide sequence ID" value="NZ_JAJJPB010000009.1"/>
</dbReference>
<evidence type="ECO:0000313" key="2">
    <source>
        <dbReference type="Proteomes" id="UP001165422"/>
    </source>
</evidence>
<reference evidence="1" key="1">
    <citation type="submission" date="2021-11" db="EMBL/GenBank/DDBJ databases">
        <authorList>
            <person name="Qingchun L."/>
            <person name="Dong Z."/>
            <person name="Zongwei Q."/>
            <person name="Jia Z."/>
            <person name="Duotao L."/>
        </authorList>
    </citation>
    <scope>NUCLEOTIDE SEQUENCE</scope>
    <source>
        <strain evidence="1">WLY-B-L2</strain>
    </source>
</reference>
<evidence type="ECO:0000313" key="1">
    <source>
        <dbReference type="EMBL" id="MCC9294935.1"/>
    </source>
</evidence>
<proteinExistence type="predicted"/>
<dbReference type="EMBL" id="JAJJPB010000009">
    <property type="protein sequence ID" value="MCC9294935.1"/>
    <property type="molecule type" value="Genomic_DNA"/>
</dbReference>
<comment type="caution">
    <text evidence="1">The sequence shown here is derived from an EMBL/GenBank/DDBJ whole genome shotgun (WGS) entry which is preliminary data.</text>
</comment>
<organism evidence="1 2">
    <name type="scientific">Clostridium aromativorans</name>
    <dbReference type="NCBI Taxonomy" id="2836848"/>
    <lineage>
        <taxon>Bacteria</taxon>
        <taxon>Bacillati</taxon>
        <taxon>Bacillota</taxon>
        <taxon>Clostridia</taxon>
        <taxon>Eubacteriales</taxon>
        <taxon>Clostridiaceae</taxon>
        <taxon>Clostridium</taxon>
    </lineage>
</organism>
<gene>
    <name evidence="1" type="ORF">LN736_08715</name>
</gene>
<accession>A0ABS8N789</accession>